<dbReference type="SUPFAM" id="SSF82171">
    <property type="entry name" value="DPP6 N-terminal domain-like"/>
    <property type="match status" value="1"/>
</dbReference>
<evidence type="ECO:0000313" key="1">
    <source>
        <dbReference type="EMBL" id="RHE90327.1"/>
    </source>
</evidence>
<accession>A0A414L6T1</accession>
<dbReference type="EMBL" id="QSKV01000010">
    <property type="protein sequence ID" value="RHE90327.1"/>
    <property type="molecule type" value="Genomic_DNA"/>
</dbReference>
<name>A0A414L6T1_9BACE</name>
<dbReference type="AlphaFoldDB" id="A0A414L6T1"/>
<comment type="caution">
    <text evidence="1">The sequence shown here is derived from an EMBL/GenBank/DDBJ whole genome shotgun (WGS) entry which is preliminary data.</text>
</comment>
<gene>
    <name evidence="1" type="ORF">DW712_14945</name>
</gene>
<dbReference type="Gene3D" id="2.120.10.30">
    <property type="entry name" value="TolB, C-terminal domain"/>
    <property type="match status" value="1"/>
</dbReference>
<dbReference type="RefSeq" id="WP_118222666.1">
    <property type="nucleotide sequence ID" value="NZ_JADNIJ010000029.1"/>
</dbReference>
<dbReference type="InterPro" id="IPR011042">
    <property type="entry name" value="6-blade_b-propeller_TolB-like"/>
</dbReference>
<dbReference type="InterPro" id="IPR011659">
    <property type="entry name" value="WD40"/>
</dbReference>
<dbReference type="Pfam" id="PF07676">
    <property type="entry name" value="PD40"/>
    <property type="match status" value="1"/>
</dbReference>
<organism evidence="1 2">
    <name type="scientific">Bacteroides intestinalis</name>
    <dbReference type="NCBI Taxonomy" id="329854"/>
    <lineage>
        <taxon>Bacteria</taxon>
        <taxon>Pseudomonadati</taxon>
        <taxon>Bacteroidota</taxon>
        <taxon>Bacteroidia</taxon>
        <taxon>Bacteroidales</taxon>
        <taxon>Bacteroidaceae</taxon>
        <taxon>Bacteroides</taxon>
    </lineage>
</organism>
<protein>
    <recommendedName>
        <fullName evidence="3">Cytochrome C biosynthesis protein</fullName>
    </recommendedName>
</protein>
<dbReference type="PROSITE" id="PS51257">
    <property type="entry name" value="PROKAR_LIPOPROTEIN"/>
    <property type="match status" value="1"/>
</dbReference>
<evidence type="ECO:0008006" key="3">
    <source>
        <dbReference type="Google" id="ProtNLM"/>
    </source>
</evidence>
<dbReference type="Proteomes" id="UP000285650">
    <property type="component" value="Unassembled WGS sequence"/>
</dbReference>
<sequence length="480" mass="54781">MKVNAQIITLCLSLLTACNPMKEAEEEADCLPDIFPDYTSIVIPYNIAPLNFEVKKAQTVQAEFVVEKIKLITVRGDNEIQIPLKKWRNLLASAKGKELNIIVSVWNDTHPKGIRYRPFSIYVAPDKIDSHIAYRLIEPGYEGWNVMGIYQRDLTSFEEKAIVTNQKDKSRCMNCHTFNNYSSDDVLFHVRGENGGTALYTGGILRKIEFEKLPPHKNVGFPAWHPGRRYIAFSSSKSGQVFFGAGEQVLEVFNTGGDLLLYDTQTGKMVTDKRFISKAAWMDFPVWSADGKFLYYCVADPRNLPREYRQVHYNLCRVGFNEATGLFSEKIDTLYNAHAQGGSVAFFSASPDGRYLLYTKADYGIFPIWHKESDVEMIRLGDGQSVDVSVWNSDCAESYHTWSSNGRWVLISSRRLDGRYTRVFIAYMDEAGKPYKPFLLPQQHPIDNILRIKSYNLPKFIRGEVKLPTDLVNTLFFPSK</sequence>
<evidence type="ECO:0000313" key="2">
    <source>
        <dbReference type="Proteomes" id="UP000285650"/>
    </source>
</evidence>
<reference evidence="1 2" key="1">
    <citation type="submission" date="2018-08" db="EMBL/GenBank/DDBJ databases">
        <title>A genome reference for cultivated species of the human gut microbiota.</title>
        <authorList>
            <person name="Zou Y."/>
            <person name="Xue W."/>
            <person name="Luo G."/>
        </authorList>
    </citation>
    <scope>NUCLEOTIDE SEQUENCE [LARGE SCALE GENOMIC DNA]</scope>
    <source>
        <strain evidence="1 2">AM27-17</strain>
    </source>
</reference>
<proteinExistence type="predicted"/>